<dbReference type="InterPro" id="IPR036047">
    <property type="entry name" value="F-box-like_dom_sf"/>
</dbReference>
<protein>
    <recommendedName>
        <fullName evidence="1">F-box domain-containing protein</fullName>
    </recommendedName>
</protein>
<evidence type="ECO:0000313" key="3">
    <source>
        <dbReference type="Proteomes" id="UP001476247"/>
    </source>
</evidence>
<evidence type="ECO:0000259" key="1">
    <source>
        <dbReference type="PROSITE" id="PS50181"/>
    </source>
</evidence>
<dbReference type="Pfam" id="PF12937">
    <property type="entry name" value="F-box-like"/>
    <property type="match status" value="1"/>
</dbReference>
<keyword evidence="3" id="KW-1185">Reference proteome</keyword>
<feature type="domain" description="F-box" evidence="1">
    <location>
        <begin position="1"/>
        <end position="38"/>
    </location>
</feature>
<dbReference type="SUPFAM" id="SSF52047">
    <property type="entry name" value="RNI-like"/>
    <property type="match status" value="1"/>
</dbReference>
<dbReference type="PROSITE" id="PS50181">
    <property type="entry name" value="FBOX"/>
    <property type="match status" value="1"/>
</dbReference>
<gene>
    <name evidence="2" type="ORF">HPULCUR_004047</name>
</gene>
<dbReference type="InterPro" id="IPR001810">
    <property type="entry name" value="F-box_dom"/>
</dbReference>
<proteinExistence type="predicted"/>
<organism evidence="2 3">
    <name type="scientific">Helicostylum pulchrum</name>
    <dbReference type="NCBI Taxonomy" id="562976"/>
    <lineage>
        <taxon>Eukaryota</taxon>
        <taxon>Fungi</taxon>
        <taxon>Fungi incertae sedis</taxon>
        <taxon>Mucoromycota</taxon>
        <taxon>Mucoromycotina</taxon>
        <taxon>Mucoromycetes</taxon>
        <taxon>Mucorales</taxon>
        <taxon>Mucorineae</taxon>
        <taxon>Mucoraceae</taxon>
        <taxon>Helicostylum</taxon>
    </lineage>
</organism>
<name>A0ABP9XV21_9FUNG</name>
<accession>A0ABP9XV21</accession>
<dbReference type="CDD" id="cd09917">
    <property type="entry name" value="F-box_SF"/>
    <property type="match status" value="1"/>
</dbReference>
<sequence>MSHLPFEILRPIFDDLKSKEDLLQCQRTCKQWYKASVLYLYTTVKLHSEKKADKYARTISRSPRLASYLKVIDTKNSLTRVKYREENIPTHLHSANDIYFGDFYNWDDKRFSDMYGEEYRSSSQIDIKEYLLDTIIRQCPNVTRIKMKQPATIFWQKLLEAAVQGRLSQLSKLPAPTYRNMGLYIQTALSFKNSLQNLYILEEGFYSVTGVSKETVFTILRRHISEFVRLKRIDIYFLAYQQLNHFDGLIEDCPHLEKINIRRWSANIRINTLNEAEPAMLINVRPDIRIFKSENTIAANNMDQLKYMMQKFTNLQRLVIIFDLYEAVAHRDNDIELSVLAQFLGYLMLIPVCKVKMIVKRTMFIESWNEFTNRNDQSKELIMKYSTRFGDNGEVTTIEIEQDFIKISHLVTRGSNVFPHVGVLLNSGKTIRSLTIEDIWSKNAYRNSAYILYDALNCFDLLLDIFQLCPLLQKITLCSPKDMILSGDLVYQHSELKSLHMTHLEPNYSYKFLRHISFCLPKLKKLHLQYNNYHIDNRPTVTIVDIPNTSLDIFIWECCFSNYKPKDTLPFSIKLKTKEDTKLYAYSNKRIVIFDEKESEDLSPNHLRIEIICEGLKEFCLVTPPFSHMF</sequence>
<evidence type="ECO:0000313" key="2">
    <source>
        <dbReference type="EMBL" id="GAA5798642.1"/>
    </source>
</evidence>
<dbReference type="SUPFAM" id="SSF81383">
    <property type="entry name" value="F-box domain"/>
    <property type="match status" value="1"/>
</dbReference>
<dbReference type="Gene3D" id="1.20.1280.50">
    <property type="match status" value="1"/>
</dbReference>
<dbReference type="Proteomes" id="UP001476247">
    <property type="component" value="Unassembled WGS sequence"/>
</dbReference>
<dbReference type="EMBL" id="BAABUJ010000010">
    <property type="protein sequence ID" value="GAA5798642.1"/>
    <property type="molecule type" value="Genomic_DNA"/>
</dbReference>
<comment type="caution">
    <text evidence="2">The sequence shown here is derived from an EMBL/GenBank/DDBJ whole genome shotgun (WGS) entry which is preliminary data.</text>
</comment>
<reference evidence="2 3" key="1">
    <citation type="submission" date="2024-04" db="EMBL/GenBank/DDBJ databases">
        <title>genome sequences of Mucor flavus KT1a and Helicostylum pulchrum KT1b strains isolation_sourced from the surface of a dry-aged beef.</title>
        <authorList>
            <person name="Toyotome T."/>
            <person name="Hosono M."/>
            <person name="Torimaru M."/>
            <person name="Fukuda K."/>
            <person name="Mikami N."/>
        </authorList>
    </citation>
    <scope>NUCLEOTIDE SEQUENCE [LARGE SCALE GENOMIC DNA]</scope>
    <source>
        <strain evidence="2 3">KT1b</strain>
    </source>
</reference>